<gene>
    <name evidence="1" type="ORF">LCGC14_1248100</name>
</gene>
<dbReference type="AlphaFoldDB" id="A0A0F9LQV1"/>
<protein>
    <submittedName>
        <fullName evidence="1">Uncharacterized protein</fullName>
    </submittedName>
</protein>
<reference evidence="1" key="1">
    <citation type="journal article" date="2015" name="Nature">
        <title>Complex archaea that bridge the gap between prokaryotes and eukaryotes.</title>
        <authorList>
            <person name="Spang A."/>
            <person name="Saw J.H."/>
            <person name="Jorgensen S.L."/>
            <person name="Zaremba-Niedzwiedzka K."/>
            <person name="Martijn J."/>
            <person name="Lind A.E."/>
            <person name="van Eijk R."/>
            <person name="Schleper C."/>
            <person name="Guy L."/>
            <person name="Ettema T.J."/>
        </authorList>
    </citation>
    <scope>NUCLEOTIDE SEQUENCE</scope>
</reference>
<name>A0A0F9LQV1_9ZZZZ</name>
<accession>A0A0F9LQV1</accession>
<sequence length="124" mass="12956">MVVAPLTNIFFPSEEDRSLMVAAVATVASAGGTSVATITIPDAYPPINSNLPSPIIAIIILQADATLTASGNEFMTIADQCDGVPDSAKEFQITGARTIDYYQTPAEIQSVLVFYIAEGSGQVS</sequence>
<proteinExistence type="predicted"/>
<comment type="caution">
    <text evidence="1">The sequence shown here is derived from an EMBL/GenBank/DDBJ whole genome shotgun (WGS) entry which is preliminary data.</text>
</comment>
<organism evidence="1">
    <name type="scientific">marine sediment metagenome</name>
    <dbReference type="NCBI Taxonomy" id="412755"/>
    <lineage>
        <taxon>unclassified sequences</taxon>
        <taxon>metagenomes</taxon>
        <taxon>ecological metagenomes</taxon>
    </lineage>
</organism>
<evidence type="ECO:0000313" key="1">
    <source>
        <dbReference type="EMBL" id="KKM89496.1"/>
    </source>
</evidence>
<dbReference type="EMBL" id="LAZR01006808">
    <property type="protein sequence ID" value="KKM89496.1"/>
    <property type="molecule type" value="Genomic_DNA"/>
</dbReference>